<dbReference type="GO" id="GO:0005634">
    <property type="term" value="C:nucleus"/>
    <property type="evidence" value="ECO:0007669"/>
    <property type="project" value="UniProtKB-SubCell"/>
</dbReference>
<evidence type="ECO:0000256" key="2">
    <source>
        <dbReference type="ARBA" id="ARBA00023015"/>
    </source>
</evidence>
<keyword evidence="4" id="KW-0539">Nucleus</keyword>
<keyword evidence="8" id="KW-1185">Reference proteome</keyword>
<dbReference type="AlphaFoldDB" id="A0A8X7XBM7"/>
<accession>A0A8X7XBM7</accession>
<evidence type="ECO:0000313" key="8">
    <source>
        <dbReference type="Proteomes" id="UP000886611"/>
    </source>
</evidence>
<keyword evidence="2" id="KW-0805">Transcription regulation</keyword>
<evidence type="ECO:0000313" key="7">
    <source>
        <dbReference type="EMBL" id="KAG2464394.1"/>
    </source>
</evidence>
<keyword evidence="3" id="KW-0804">Transcription</keyword>
<feature type="non-terminal residue" evidence="7">
    <location>
        <position position="220"/>
    </location>
</feature>
<dbReference type="PANTHER" id="PTHR15950">
    <property type="entry name" value="TRANSCRIPTION COFACTOR VESTIGIAL-LIKE PROTEIN"/>
    <property type="match status" value="1"/>
</dbReference>
<dbReference type="GO" id="GO:0006355">
    <property type="term" value="P:regulation of DNA-templated transcription"/>
    <property type="evidence" value="ECO:0007669"/>
    <property type="project" value="InterPro"/>
</dbReference>
<gene>
    <name evidence="7" type="primary">Vgll1</name>
    <name evidence="7" type="ORF">GTO96_0002899</name>
</gene>
<evidence type="ECO:0000256" key="1">
    <source>
        <dbReference type="ARBA" id="ARBA00004123"/>
    </source>
</evidence>
<dbReference type="Proteomes" id="UP000886611">
    <property type="component" value="Unassembled WGS sequence"/>
</dbReference>
<comment type="caution">
    <text evidence="7">The sequence shown here is derived from an EMBL/GenBank/DDBJ whole genome shotgun (WGS) entry which is preliminary data.</text>
</comment>
<protein>
    <submittedName>
        <fullName evidence="7">VGLL1 protein</fullName>
    </submittedName>
</protein>
<evidence type="ECO:0000256" key="3">
    <source>
        <dbReference type="ARBA" id="ARBA00023163"/>
    </source>
</evidence>
<feature type="non-terminal residue" evidence="7">
    <location>
        <position position="1"/>
    </location>
</feature>
<evidence type="ECO:0000256" key="5">
    <source>
        <dbReference type="ARBA" id="ARBA00025784"/>
    </source>
</evidence>
<dbReference type="InterPro" id="IPR011520">
    <property type="entry name" value="Vg_fam"/>
</dbReference>
<evidence type="ECO:0000256" key="6">
    <source>
        <dbReference type="SAM" id="MobiDB-lite"/>
    </source>
</evidence>
<dbReference type="PANTHER" id="PTHR15950:SF23">
    <property type="entry name" value="SI:CH73-52F15.5-RELATED"/>
    <property type="match status" value="1"/>
</dbReference>
<comment type="subcellular location">
    <subcellularLocation>
        <location evidence="1">Nucleus</location>
    </subcellularLocation>
</comment>
<dbReference type="EMBL" id="JAATIS010003638">
    <property type="protein sequence ID" value="KAG2464394.1"/>
    <property type="molecule type" value="Genomic_DNA"/>
</dbReference>
<reference evidence="7 8" key="1">
    <citation type="journal article" date="2021" name="Cell">
        <title>Tracing the genetic footprints of vertebrate landing in non-teleost ray-finned fishes.</title>
        <authorList>
            <person name="Bi X."/>
            <person name="Wang K."/>
            <person name="Yang L."/>
            <person name="Pan H."/>
            <person name="Jiang H."/>
            <person name="Wei Q."/>
            <person name="Fang M."/>
            <person name="Yu H."/>
            <person name="Zhu C."/>
            <person name="Cai Y."/>
            <person name="He Y."/>
            <person name="Gan X."/>
            <person name="Zeng H."/>
            <person name="Yu D."/>
            <person name="Zhu Y."/>
            <person name="Jiang H."/>
            <person name="Qiu Q."/>
            <person name="Yang H."/>
            <person name="Zhang Y.E."/>
            <person name="Wang W."/>
            <person name="Zhu M."/>
            <person name="He S."/>
            <person name="Zhang G."/>
        </authorList>
    </citation>
    <scope>NUCLEOTIDE SEQUENCE [LARGE SCALE GENOMIC DNA]</scope>
    <source>
        <strain evidence="7">Bchr_013</strain>
    </source>
</reference>
<proteinExistence type="inferred from homology"/>
<dbReference type="Pfam" id="PF07545">
    <property type="entry name" value="Vg_Tdu"/>
    <property type="match status" value="1"/>
</dbReference>
<comment type="similarity">
    <text evidence="5">Belongs to the vestigial family.</text>
</comment>
<name>A0A8X7XBM7_POLSE</name>
<sequence length="220" mass="24168">MEEDLRPSPSGVEQLADASGQSRSVLFTYFQGDINSVVDEHFSRALNKVNKPKDLSIKGKNSKMPGKESTSDPSVPVPWSFPVQSWMDNSYPPPSSSRIHFSSPANLHPHSEGLPSTPNPPPGLWALPGRSSSNSTFGVPPSVYAQAIGQDHSAVVSERQYASSFLNLLHGEKVPVANNLDAASKSQLECQRMDVQSRELCHLNWSVVKFLPPVLRYFQK</sequence>
<feature type="region of interest" description="Disordered" evidence="6">
    <location>
        <begin position="92"/>
        <end position="129"/>
    </location>
</feature>
<evidence type="ECO:0000256" key="4">
    <source>
        <dbReference type="ARBA" id="ARBA00023242"/>
    </source>
</evidence>
<organism evidence="7 8">
    <name type="scientific">Polypterus senegalus</name>
    <name type="common">Senegal bichir</name>
    <dbReference type="NCBI Taxonomy" id="55291"/>
    <lineage>
        <taxon>Eukaryota</taxon>
        <taxon>Metazoa</taxon>
        <taxon>Chordata</taxon>
        <taxon>Craniata</taxon>
        <taxon>Vertebrata</taxon>
        <taxon>Euteleostomi</taxon>
        <taxon>Actinopterygii</taxon>
        <taxon>Polypteriformes</taxon>
        <taxon>Polypteridae</taxon>
        <taxon>Polypterus</taxon>
    </lineage>
</organism>
<feature type="compositionally biased region" description="Polar residues" evidence="6">
    <location>
        <begin position="96"/>
        <end position="105"/>
    </location>
</feature>
<feature type="region of interest" description="Disordered" evidence="6">
    <location>
        <begin position="53"/>
        <end position="77"/>
    </location>
</feature>